<evidence type="ECO:0000313" key="2">
    <source>
        <dbReference type="Proteomes" id="UP000237797"/>
    </source>
</evidence>
<organism evidence="1 2">
    <name type="scientific">Planifilum fimeticola</name>
    <dbReference type="NCBI Taxonomy" id="201975"/>
    <lineage>
        <taxon>Bacteria</taxon>
        <taxon>Bacillati</taxon>
        <taxon>Bacillota</taxon>
        <taxon>Bacilli</taxon>
        <taxon>Bacillales</taxon>
        <taxon>Thermoactinomycetaceae</taxon>
        <taxon>Planifilum</taxon>
    </lineage>
</organism>
<keyword evidence="2" id="KW-1185">Reference proteome</keyword>
<dbReference type="EMBL" id="PVNE01000055">
    <property type="protein sequence ID" value="PRX38504.1"/>
    <property type="molecule type" value="Genomic_DNA"/>
</dbReference>
<protein>
    <submittedName>
        <fullName evidence="1">Uncharacterized protein</fullName>
    </submittedName>
</protein>
<gene>
    <name evidence="1" type="ORF">CLV97_1551</name>
</gene>
<accession>A0A2T0L9T7</accession>
<sequence length="48" mass="5472">MKHFLCRQDDLPNLLLFLQGPSGNALEYVKGSLNVRRQRLIQQGMDSA</sequence>
<dbReference type="Proteomes" id="UP000237797">
    <property type="component" value="Unassembled WGS sequence"/>
</dbReference>
<name>A0A2T0L9T7_9BACL</name>
<evidence type="ECO:0000313" key="1">
    <source>
        <dbReference type="EMBL" id="PRX38504.1"/>
    </source>
</evidence>
<reference evidence="1 2" key="1">
    <citation type="submission" date="2018-03" db="EMBL/GenBank/DDBJ databases">
        <title>Genomic Encyclopedia of Archaeal and Bacterial Type Strains, Phase II (KMG-II): from individual species to whole genera.</title>
        <authorList>
            <person name="Goeker M."/>
        </authorList>
    </citation>
    <scope>NUCLEOTIDE SEQUENCE [LARGE SCALE GENOMIC DNA]</scope>
    <source>
        <strain evidence="1 2">DSM 44946</strain>
    </source>
</reference>
<dbReference type="AlphaFoldDB" id="A0A2T0L9T7"/>
<proteinExistence type="predicted"/>
<comment type="caution">
    <text evidence="1">The sequence shown here is derived from an EMBL/GenBank/DDBJ whole genome shotgun (WGS) entry which is preliminary data.</text>
</comment>